<name>A0A7W8EN44_9HYPH</name>
<evidence type="ECO:0000259" key="2">
    <source>
        <dbReference type="SMART" id="SM00062"/>
    </source>
</evidence>
<evidence type="ECO:0000256" key="1">
    <source>
        <dbReference type="ARBA" id="ARBA00022729"/>
    </source>
</evidence>
<dbReference type="Proteomes" id="UP000531231">
    <property type="component" value="Unassembled WGS sequence"/>
</dbReference>
<evidence type="ECO:0000313" key="3">
    <source>
        <dbReference type="EMBL" id="MBB5089819.1"/>
    </source>
</evidence>
<sequence length="297" mass="32685">MRNDVLSAPLKRALKYCAAVGSAILLILASGISASYAAPPYLAGDDQKPAKPDISQRTQIRFLTGTDFAPFNNLSPQGRLSGYHIDLIRALCQELAITNRCLIEARPWNELFPALQKNETDALIAGLTPDREKRTTLSFTRAYFSLPARFVTVRTSELADKNFSPDGKTVGVLAGSAHEALLKTYFPKAKTSPYSNSEPLYKNLRDGKIQLLFGDAMSLSLWMNPSTISGNTAPDGSCCRFIGGTYPAPEFLGQGMTIALRKQDADLRLAFNNALNALERKGVLDDLYLRYFPVDFY</sequence>
<keyword evidence="1" id="KW-0732">Signal</keyword>
<dbReference type="SUPFAM" id="SSF53850">
    <property type="entry name" value="Periplasmic binding protein-like II"/>
    <property type="match status" value="1"/>
</dbReference>
<dbReference type="RefSeq" id="WP_151158467.1">
    <property type="nucleotide sequence ID" value="NZ_JACHIL010000001.1"/>
</dbReference>
<dbReference type="InterPro" id="IPR001638">
    <property type="entry name" value="Solute-binding_3/MltF_N"/>
</dbReference>
<accession>A0A7W8EN44</accession>
<evidence type="ECO:0000313" key="4">
    <source>
        <dbReference type="Proteomes" id="UP000531231"/>
    </source>
</evidence>
<keyword evidence="4" id="KW-1185">Reference proteome</keyword>
<reference evidence="3 4" key="1">
    <citation type="submission" date="2020-08" db="EMBL/GenBank/DDBJ databases">
        <title>Genomic Encyclopedia of Type Strains, Phase IV (KMG-IV): sequencing the most valuable type-strain genomes for metagenomic binning, comparative biology and taxonomic classification.</title>
        <authorList>
            <person name="Goeker M."/>
        </authorList>
    </citation>
    <scope>NUCLEOTIDE SEQUENCE [LARGE SCALE GENOMIC DNA]</scope>
    <source>
        <strain evidence="3 4">DSM 25620</strain>
    </source>
</reference>
<dbReference type="PANTHER" id="PTHR35936">
    <property type="entry name" value="MEMBRANE-BOUND LYTIC MUREIN TRANSGLYCOSYLASE F"/>
    <property type="match status" value="1"/>
</dbReference>
<protein>
    <submittedName>
        <fullName evidence="3">Polar amino acid transport system substrate-binding protein</fullName>
    </submittedName>
</protein>
<dbReference type="AlphaFoldDB" id="A0A7W8EN44"/>
<dbReference type="PANTHER" id="PTHR35936:SF35">
    <property type="entry name" value="L-CYSTINE-BINDING PROTEIN TCYJ"/>
    <property type="match status" value="1"/>
</dbReference>
<dbReference type="SMART" id="SM00062">
    <property type="entry name" value="PBPb"/>
    <property type="match status" value="1"/>
</dbReference>
<feature type="domain" description="Solute-binding protein family 3/N-terminal" evidence="2">
    <location>
        <begin position="59"/>
        <end position="295"/>
    </location>
</feature>
<organism evidence="3 4">
    <name type="scientific">Pseudochrobactrum saccharolyticum</name>
    <dbReference type="NCBI Taxonomy" id="354352"/>
    <lineage>
        <taxon>Bacteria</taxon>
        <taxon>Pseudomonadati</taxon>
        <taxon>Pseudomonadota</taxon>
        <taxon>Alphaproteobacteria</taxon>
        <taxon>Hyphomicrobiales</taxon>
        <taxon>Brucellaceae</taxon>
        <taxon>Pseudochrobactrum</taxon>
    </lineage>
</organism>
<dbReference type="Gene3D" id="3.40.190.10">
    <property type="entry name" value="Periplasmic binding protein-like II"/>
    <property type="match status" value="2"/>
</dbReference>
<comment type="caution">
    <text evidence="3">The sequence shown here is derived from an EMBL/GenBank/DDBJ whole genome shotgun (WGS) entry which is preliminary data.</text>
</comment>
<gene>
    <name evidence="3" type="ORF">HNQ68_000331</name>
</gene>
<dbReference type="EMBL" id="JACHIL010000001">
    <property type="protein sequence ID" value="MBB5089819.1"/>
    <property type="molecule type" value="Genomic_DNA"/>
</dbReference>
<proteinExistence type="predicted"/>
<dbReference type="Pfam" id="PF00497">
    <property type="entry name" value="SBP_bac_3"/>
    <property type="match status" value="1"/>
</dbReference>